<evidence type="ECO:0000256" key="10">
    <source>
        <dbReference type="PIRNR" id="PIRNR006268"/>
    </source>
</evidence>
<evidence type="ECO:0000256" key="3">
    <source>
        <dbReference type="ARBA" id="ARBA00022630"/>
    </source>
</evidence>
<evidence type="ECO:0000256" key="4">
    <source>
        <dbReference type="ARBA" id="ARBA00022679"/>
    </source>
</evidence>
<dbReference type="InterPro" id="IPR024932">
    <property type="entry name" value="ApbE"/>
</dbReference>
<feature type="binding site" evidence="11">
    <location>
        <position position="347"/>
    </location>
    <ligand>
        <name>Mg(2+)</name>
        <dbReference type="ChEBI" id="CHEBI:18420"/>
    </ligand>
</feature>
<keyword evidence="5 10" id="KW-0479">Metal-binding</keyword>
<keyword evidence="4 10" id="KW-0808">Transferase</keyword>
<dbReference type="Proteomes" id="UP000002294">
    <property type="component" value="Chromosome"/>
</dbReference>
<name>C7RDN8_ANAPD</name>
<proteinExistence type="inferred from homology"/>
<keyword evidence="12" id="KW-1003">Cell membrane</keyword>
<dbReference type="PROSITE" id="PS51257">
    <property type="entry name" value="PROKAR_LIPOPROTEIN"/>
    <property type="match status" value="1"/>
</dbReference>
<keyword evidence="6 10" id="KW-0274">FAD</keyword>
<evidence type="ECO:0000256" key="2">
    <source>
        <dbReference type="ARBA" id="ARBA00016337"/>
    </source>
</evidence>
<evidence type="ECO:0000256" key="11">
    <source>
        <dbReference type="PIRSR" id="PIRSR006268-2"/>
    </source>
</evidence>
<feature type="binding site" evidence="11">
    <location>
        <position position="343"/>
    </location>
    <ligand>
        <name>Mg(2+)</name>
        <dbReference type="ChEBI" id="CHEBI:18420"/>
    </ligand>
</feature>
<feature type="region of interest" description="Disordered" evidence="13">
    <location>
        <begin position="24"/>
        <end position="65"/>
    </location>
</feature>
<dbReference type="AlphaFoldDB" id="C7RDN8"/>
<dbReference type="InterPro" id="IPR003374">
    <property type="entry name" value="ApbE-like_sf"/>
</dbReference>
<dbReference type="PANTHER" id="PTHR30040">
    <property type="entry name" value="THIAMINE BIOSYNTHESIS LIPOPROTEIN APBE"/>
    <property type="match status" value="1"/>
</dbReference>
<feature type="signal peptide" evidence="12">
    <location>
        <begin position="1"/>
        <end position="20"/>
    </location>
</feature>
<keyword evidence="3 10" id="KW-0285">Flavoprotein</keyword>
<dbReference type="PANTHER" id="PTHR30040:SF2">
    <property type="entry name" value="FAD:PROTEIN FMN TRANSFERASE"/>
    <property type="match status" value="1"/>
</dbReference>
<evidence type="ECO:0000256" key="7">
    <source>
        <dbReference type="ARBA" id="ARBA00022842"/>
    </source>
</evidence>
<gene>
    <name evidence="14" type="ordered locus">Apre_1278</name>
</gene>
<keyword evidence="15" id="KW-1185">Reference proteome</keyword>
<evidence type="ECO:0000256" key="13">
    <source>
        <dbReference type="SAM" id="MobiDB-lite"/>
    </source>
</evidence>
<keyword evidence="12" id="KW-0732">Signal</keyword>
<feature type="binding site" evidence="11">
    <location>
        <position position="226"/>
    </location>
    <ligand>
        <name>Mg(2+)</name>
        <dbReference type="ChEBI" id="CHEBI:18420"/>
    </ligand>
</feature>
<keyword evidence="7 10" id="KW-0460">Magnesium</keyword>
<keyword evidence="12 14" id="KW-0449">Lipoprotein</keyword>
<dbReference type="eggNOG" id="COG1477">
    <property type="taxonomic scope" value="Bacteria"/>
</dbReference>
<feature type="chain" id="PRO_5039746764" description="FAD:protein FMN transferase" evidence="12">
    <location>
        <begin position="21"/>
        <end position="389"/>
    </location>
</feature>
<dbReference type="KEGG" id="apr:Apre_1278"/>
<evidence type="ECO:0000256" key="9">
    <source>
        <dbReference type="ARBA" id="ARBA00048540"/>
    </source>
</evidence>
<dbReference type="EC" id="2.7.1.180" evidence="1 10"/>
<keyword evidence="12" id="KW-0472">Membrane</keyword>
<feature type="compositionally biased region" description="Basic and acidic residues" evidence="13">
    <location>
        <begin position="36"/>
        <end position="45"/>
    </location>
</feature>
<evidence type="ECO:0000256" key="1">
    <source>
        <dbReference type="ARBA" id="ARBA00011955"/>
    </source>
</evidence>
<comment type="subcellular location">
    <subcellularLocation>
        <location evidence="12">Cell inner membrane</location>
        <topology evidence="12">Lipid-anchor</topology>
        <orientation evidence="12">Periplasmic side</orientation>
    </subcellularLocation>
</comment>
<evidence type="ECO:0000256" key="8">
    <source>
        <dbReference type="ARBA" id="ARBA00031306"/>
    </source>
</evidence>
<dbReference type="STRING" id="525919.Apre_1278"/>
<dbReference type="PIRSF" id="PIRSF006268">
    <property type="entry name" value="ApbE"/>
    <property type="match status" value="1"/>
</dbReference>
<dbReference type="GO" id="GO:0046872">
    <property type="term" value="F:metal ion binding"/>
    <property type="evidence" value="ECO:0007669"/>
    <property type="project" value="UniProtKB-UniRule"/>
</dbReference>
<comment type="cofactor">
    <cofactor evidence="11">
        <name>Mg(2+)</name>
        <dbReference type="ChEBI" id="CHEBI:18420"/>
    </cofactor>
    <cofactor evidence="11">
        <name>Mn(2+)</name>
        <dbReference type="ChEBI" id="CHEBI:29035"/>
    </cofactor>
    <text evidence="11">Magnesium. Can also use manganese.</text>
</comment>
<evidence type="ECO:0000256" key="6">
    <source>
        <dbReference type="ARBA" id="ARBA00022827"/>
    </source>
</evidence>
<evidence type="ECO:0000313" key="14">
    <source>
        <dbReference type="EMBL" id="ACV29301.1"/>
    </source>
</evidence>
<comment type="similarity">
    <text evidence="10 12">Belongs to the ApbE family.</text>
</comment>
<dbReference type="SUPFAM" id="SSF143631">
    <property type="entry name" value="ApbE-like"/>
    <property type="match status" value="1"/>
</dbReference>
<dbReference type="RefSeq" id="WP_015778200.1">
    <property type="nucleotide sequence ID" value="NC_013171.1"/>
</dbReference>
<evidence type="ECO:0000313" key="15">
    <source>
        <dbReference type="Proteomes" id="UP000002294"/>
    </source>
</evidence>
<protein>
    <recommendedName>
        <fullName evidence="2 10">FAD:protein FMN transferase</fullName>
        <ecNumber evidence="1 10">2.7.1.180</ecNumber>
    </recommendedName>
    <alternativeName>
        <fullName evidence="8 10">Flavin transferase</fullName>
    </alternativeName>
</protein>
<reference evidence="14 15" key="1">
    <citation type="journal article" date="2009" name="Stand. Genomic Sci.">
        <title>Complete genome sequence of Anaerococcus prevotii type strain (PC1).</title>
        <authorList>
            <person name="Labutti K."/>
            <person name="Pukall R."/>
            <person name="Steenblock K."/>
            <person name="Glavina Del Rio T."/>
            <person name="Tice H."/>
            <person name="Copeland A."/>
            <person name="Cheng J.F."/>
            <person name="Lucas S."/>
            <person name="Chen F."/>
            <person name="Nolan M."/>
            <person name="Bruce D."/>
            <person name="Goodwin L."/>
            <person name="Pitluck S."/>
            <person name="Ivanova N."/>
            <person name="Mavromatis K."/>
            <person name="Ovchinnikova G."/>
            <person name="Pati A."/>
            <person name="Chen A."/>
            <person name="Palaniappan K."/>
            <person name="Land M."/>
            <person name="Hauser L."/>
            <person name="Chang Y.J."/>
            <person name="Jeffries C.D."/>
            <person name="Chain P."/>
            <person name="Saunders E."/>
            <person name="Brettin T."/>
            <person name="Detter J.C."/>
            <person name="Han C."/>
            <person name="Goker M."/>
            <person name="Bristow J."/>
            <person name="Eisen J.A."/>
            <person name="Markowitz V."/>
            <person name="Hugenholtz P."/>
            <person name="Kyrpides N.C."/>
            <person name="Klenk H.P."/>
            <person name="Lapidus A."/>
        </authorList>
    </citation>
    <scope>NUCLEOTIDE SEQUENCE [LARGE SCALE GENOMIC DNA]</scope>
    <source>
        <strain evidence="15">ATCC 9321 / DSM 20548 / JCM 6508 / NCTC 11806 / PC1</strain>
    </source>
</reference>
<dbReference type="OrthoDB" id="9778595at2"/>
<feature type="compositionally biased region" description="Polar residues" evidence="13">
    <location>
        <begin position="24"/>
        <end position="35"/>
    </location>
</feature>
<dbReference type="Gene3D" id="3.10.520.10">
    <property type="entry name" value="ApbE-like domains"/>
    <property type="match status" value="1"/>
</dbReference>
<accession>C7RDN8</accession>
<feature type="compositionally biased region" description="Acidic residues" evidence="13">
    <location>
        <begin position="46"/>
        <end position="57"/>
    </location>
</feature>
<evidence type="ECO:0000256" key="5">
    <source>
        <dbReference type="ARBA" id="ARBA00022723"/>
    </source>
</evidence>
<keyword evidence="12" id="KW-0997">Cell inner membrane</keyword>
<sequence length="389" mass="44209">MRIKKVFYPLAMALVITACANGANETDNNKDQVSQAEEKVEKKEAEEDTKAEDVGENQEDKKSTEVPKLDKTYYDYFDTVTTLLTYSDDEESFKKQCDVLEEELARYHKLYNSYDSFEGVNNFRTINEKAGIEPVKVDPEIIELIEYSKKMYELTDGNINIAMGSLLGLWHQYREMSIDNPEKAAIPPEDELIKKSEHENIDAIEIDKENSTVYINDPDVQIDIGAIGKGYATEKMAEKLKEAGFERGILSVGGDDVIIGENPNNSQGNWKIAVQNPFLEDKENPYSTVVNVKNTSVVTSGDYQRFFTVDGKNYHHIIDPATRYPSDKWKSVSVKADSIALADTLSTYFFIVDHETGLKKAAENKVEAYWIDQEGNEYKTEGWEKIEDK</sequence>
<dbReference type="EMBL" id="CP001708">
    <property type="protein sequence ID" value="ACV29301.1"/>
    <property type="molecule type" value="Genomic_DNA"/>
</dbReference>
<evidence type="ECO:0000256" key="12">
    <source>
        <dbReference type="RuleBase" id="RU363002"/>
    </source>
</evidence>
<dbReference type="HOGENOM" id="CLU_044403_1_1_9"/>
<comment type="function">
    <text evidence="12">Flavin transferase that catalyzes the transfer of the FMN moiety of FAD and its covalent binding to the hydroxyl group of a threonine residue in a target flavoprotein.</text>
</comment>
<comment type="catalytic activity">
    <reaction evidence="9 10 12">
        <text>L-threonyl-[protein] + FAD = FMN-L-threonyl-[protein] + AMP + H(+)</text>
        <dbReference type="Rhea" id="RHEA:36847"/>
        <dbReference type="Rhea" id="RHEA-COMP:11060"/>
        <dbReference type="Rhea" id="RHEA-COMP:11061"/>
        <dbReference type="ChEBI" id="CHEBI:15378"/>
        <dbReference type="ChEBI" id="CHEBI:30013"/>
        <dbReference type="ChEBI" id="CHEBI:57692"/>
        <dbReference type="ChEBI" id="CHEBI:74257"/>
        <dbReference type="ChEBI" id="CHEBI:456215"/>
        <dbReference type="EC" id="2.7.1.180"/>
    </reaction>
</comment>
<dbReference type="Pfam" id="PF02424">
    <property type="entry name" value="ApbE"/>
    <property type="match status" value="1"/>
</dbReference>
<dbReference type="GO" id="GO:0016740">
    <property type="term" value="F:transferase activity"/>
    <property type="evidence" value="ECO:0007669"/>
    <property type="project" value="UniProtKB-UniRule"/>
</dbReference>
<dbReference type="GO" id="GO:0005886">
    <property type="term" value="C:plasma membrane"/>
    <property type="evidence" value="ECO:0007669"/>
    <property type="project" value="UniProtKB-SubCell"/>
</dbReference>
<organism evidence="14 15">
    <name type="scientific">Anaerococcus prevotii (strain ATCC 9321 / DSM 20548 / JCM 6508 / NCTC 11806 / PC1)</name>
    <name type="common">Peptostreptococcus prevotii</name>
    <name type="synonym">Peptococcus prevotii</name>
    <dbReference type="NCBI Taxonomy" id="525919"/>
    <lineage>
        <taxon>Bacteria</taxon>
        <taxon>Bacillati</taxon>
        <taxon>Bacillota</taxon>
        <taxon>Tissierellia</taxon>
        <taxon>Tissierellales</taxon>
        <taxon>Peptoniphilaceae</taxon>
        <taxon>Anaerococcus</taxon>
    </lineage>
</organism>